<keyword evidence="3" id="KW-1185">Reference proteome</keyword>
<feature type="compositionally biased region" description="Acidic residues" evidence="1">
    <location>
        <begin position="74"/>
        <end position="89"/>
    </location>
</feature>
<feature type="compositionally biased region" description="Basic and acidic residues" evidence="1">
    <location>
        <begin position="64"/>
        <end position="73"/>
    </location>
</feature>
<comment type="caution">
    <text evidence="2">The sequence shown here is derived from an EMBL/GenBank/DDBJ whole genome shotgun (WGS) entry which is preliminary data.</text>
</comment>
<reference evidence="2" key="2">
    <citation type="submission" date="2020-02" db="EMBL/GenBank/DDBJ databases">
        <title>Identification and distribution of gene clusters putatively required for synthesis of sphingolipid metabolism inhibitors in phylogenetically diverse species of the filamentous fungus Fusarium.</title>
        <authorList>
            <person name="Kim H.-S."/>
            <person name="Busman M."/>
            <person name="Brown D.W."/>
            <person name="Divon H."/>
            <person name="Uhlig S."/>
            <person name="Proctor R.H."/>
        </authorList>
    </citation>
    <scope>NUCLEOTIDE SEQUENCE</scope>
    <source>
        <strain evidence="2">NRRL 25174</strain>
    </source>
</reference>
<evidence type="ECO:0000256" key="1">
    <source>
        <dbReference type="SAM" id="MobiDB-lite"/>
    </source>
</evidence>
<protein>
    <submittedName>
        <fullName evidence="2">Uncharacterized protein</fullName>
    </submittedName>
</protein>
<evidence type="ECO:0000313" key="2">
    <source>
        <dbReference type="EMBL" id="KAF4337227.1"/>
    </source>
</evidence>
<proteinExistence type="predicted"/>
<organism evidence="2 3">
    <name type="scientific">Fusarium beomiforme</name>
    <dbReference type="NCBI Taxonomy" id="44412"/>
    <lineage>
        <taxon>Eukaryota</taxon>
        <taxon>Fungi</taxon>
        <taxon>Dikarya</taxon>
        <taxon>Ascomycota</taxon>
        <taxon>Pezizomycotina</taxon>
        <taxon>Sordariomycetes</taxon>
        <taxon>Hypocreomycetidae</taxon>
        <taxon>Hypocreales</taxon>
        <taxon>Nectriaceae</taxon>
        <taxon>Fusarium</taxon>
        <taxon>Fusarium burgessii species complex</taxon>
    </lineage>
</organism>
<reference evidence="2" key="1">
    <citation type="journal article" date="2017" name="Mycologia">
        <title>Fusarium algeriense, sp. nov., a novel toxigenic crown rot pathogen of durum wheat from Algeria is nested in the Fusarium burgessii species complex.</title>
        <authorList>
            <person name="Laraba I."/>
            <person name="Keddad A."/>
            <person name="Boureghda H."/>
            <person name="Abdallah N."/>
            <person name="Vaughan M.M."/>
            <person name="Proctor R.H."/>
            <person name="Busman M."/>
            <person name="O'Donnell K."/>
        </authorList>
    </citation>
    <scope>NUCLEOTIDE SEQUENCE</scope>
    <source>
        <strain evidence="2">NRRL 25174</strain>
    </source>
</reference>
<dbReference type="OrthoDB" id="5100771at2759"/>
<sequence length="286" mass="32390">MPQLTYPVGKEEDMMMEDDQQAAPYADGGENRRRPRSPSPSPLRRSSRLKRRRVDYVDALEQVSHTERDHGGDYDYEVPSDDEDDSEDSGDGHDDTEVDDGEFPGGYHSQIEDINYRGPFDHHLHGDDDEIPSDYHDHVEQNTTENSAEQSEAIDFFPLEEDTELKLSILFAAVIQMAELQLLVCYDRGLATYHLEVGPIDWISVSTVAEGLTLEGLKGLYTPEACCRLFEASQDSSFGKSVLSKPNWERLRDTVCFDDKHTEWTNPSRPDDKDSGTCGRKDLPKV</sequence>
<feature type="region of interest" description="Disordered" evidence="1">
    <location>
        <begin position="260"/>
        <end position="286"/>
    </location>
</feature>
<evidence type="ECO:0000313" key="3">
    <source>
        <dbReference type="Proteomes" id="UP000730481"/>
    </source>
</evidence>
<dbReference type="Proteomes" id="UP000730481">
    <property type="component" value="Unassembled WGS sequence"/>
</dbReference>
<dbReference type="AlphaFoldDB" id="A0A9P5DTU8"/>
<gene>
    <name evidence="2" type="ORF">FBEOM_8895</name>
</gene>
<feature type="region of interest" description="Disordered" evidence="1">
    <location>
        <begin position="1"/>
        <end position="150"/>
    </location>
</feature>
<dbReference type="EMBL" id="PVQB02000433">
    <property type="protein sequence ID" value="KAF4337227.1"/>
    <property type="molecule type" value="Genomic_DNA"/>
</dbReference>
<accession>A0A9P5DTU8</accession>
<feature type="compositionally biased region" description="Polar residues" evidence="1">
    <location>
        <begin position="141"/>
        <end position="150"/>
    </location>
</feature>
<feature type="compositionally biased region" description="Basic and acidic residues" evidence="1">
    <location>
        <begin position="110"/>
        <end position="126"/>
    </location>
</feature>
<name>A0A9P5DTU8_9HYPO</name>